<dbReference type="InterPro" id="IPR027304">
    <property type="entry name" value="Trigger_fact/SurA_dom_sf"/>
</dbReference>
<keyword evidence="7" id="KW-0472">Membrane</keyword>
<protein>
    <recommendedName>
        <fullName evidence="2">peptidylprolyl isomerase</fullName>
        <ecNumber evidence="2">5.2.1.8</ecNumber>
    </recommendedName>
</protein>
<evidence type="ECO:0000256" key="7">
    <source>
        <dbReference type="SAM" id="Phobius"/>
    </source>
</evidence>
<dbReference type="InterPro" id="IPR050245">
    <property type="entry name" value="PrsA_foldase"/>
</dbReference>
<dbReference type="Gene3D" id="1.10.8.1040">
    <property type="match status" value="1"/>
</dbReference>
<dbReference type="PANTHER" id="PTHR47245">
    <property type="entry name" value="PEPTIDYLPROLYL ISOMERASE"/>
    <property type="match status" value="1"/>
</dbReference>
<dbReference type="RefSeq" id="WP_165895049.1">
    <property type="nucleotide sequence ID" value="NZ_SMAB01000018.1"/>
</dbReference>
<evidence type="ECO:0000256" key="6">
    <source>
        <dbReference type="PROSITE-ProRule" id="PRU00278"/>
    </source>
</evidence>
<feature type="transmembrane region" description="Helical" evidence="7">
    <location>
        <begin position="6"/>
        <end position="24"/>
    </location>
</feature>
<dbReference type="AlphaFoldDB" id="A0A4R3KB28"/>
<dbReference type="PANTHER" id="PTHR47245:SF1">
    <property type="entry name" value="FOLDASE PROTEIN PRSA"/>
    <property type="match status" value="1"/>
</dbReference>
<reference evidence="9 10" key="1">
    <citation type="submission" date="2019-03" db="EMBL/GenBank/DDBJ databases">
        <title>Genomic Encyclopedia of Type Strains, Phase IV (KMG-IV): sequencing the most valuable type-strain genomes for metagenomic binning, comparative biology and taxonomic classification.</title>
        <authorList>
            <person name="Goeker M."/>
        </authorList>
    </citation>
    <scope>NUCLEOTIDE SEQUENCE [LARGE SCALE GENOMIC DNA]</scope>
    <source>
        <strain evidence="9 10">DSM 23802</strain>
    </source>
</reference>
<evidence type="ECO:0000259" key="8">
    <source>
        <dbReference type="PROSITE" id="PS50198"/>
    </source>
</evidence>
<dbReference type="EC" id="5.2.1.8" evidence="2"/>
<dbReference type="PROSITE" id="PS50198">
    <property type="entry name" value="PPIC_PPIASE_2"/>
    <property type="match status" value="1"/>
</dbReference>
<evidence type="ECO:0000313" key="9">
    <source>
        <dbReference type="EMBL" id="TCS80140.1"/>
    </source>
</evidence>
<dbReference type="InterPro" id="IPR046357">
    <property type="entry name" value="PPIase_dom_sf"/>
</dbReference>
<evidence type="ECO:0000256" key="2">
    <source>
        <dbReference type="ARBA" id="ARBA00013194"/>
    </source>
</evidence>
<organism evidence="9 10">
    <name type="scientific">Tepidibacillus fermentans</name>
    <dbReference type="NCBI Taxonomy" id="1281767"/>
    <lineage>
        <taxon>Bacteria</taxon>
        <taxon>Bacillati</taxon>
        <taxon>Bacillota</taxon>
        <taxon>Bacilli</taxon>
        <taxon>Bacillales</taxon>
        <taxon>Bacillaceae</taxon>
        <taxon>Tepidibacillus</taxon>
    </lineage>
</organism>
<proteinExistence type="predicted"/>
<comment type="caution">
    <text evidence="9">The sequence shown here is derived from an EMBL/GenBank/DDBJ whole genome shotgun (WGS) entry which is preliminary data.</text>
</comment>
<sequence length="295" mass="34161">MGKKQWALLSLLAVIALGSFLLFYREKKEEIVATVDGEKITETQFFEEMKRLYGKEVLNDYINRQVIFKAAKKYGIQVDQKDIEREYMKLQDGYDSEGDMTTDLKEQIGLNKDELLENVKFYLLWEELATKDVVISEEDLKAYYQEHPEQFRESTKVHLQQIVVEDKQSALQVIKELKNGSNFNTLAQEKSLDLLTACKGGDLGFIRLDDAALSPAIRNEVKNLKIGEISKPIPVEGGYAIIQIVDRREARNFPYEEVKNEIRRELALNQINSLPEVLEQLKKEMRVTIYDETLK</sequence>
<gene>
    <name evidence="9" type="ORF">EDD72_11810</name>
</gene>
<keyword evidence="7" id="KW-0812">Transmembrane</keyword>
<name>A0A4R3KB28_9BACI</name>
<comment type="catalytic activity">
    <reaction evidence="1">
        <text>[protein]-peptidylproline (omega=180) = [protein]-peptidylproline (omega=0)</text>
        <dbReference type="Rhea" id="RHEA:16237"/>
        <dbReference type="Rhea" id="RHEA-COMP:10747"/>
        <dbReference type="Rhea" id="RHEA-COMP:10748"/>
        <dbReference type="ChEBI" id="CHEBI:83833"/>
        <dbReference type="ChEBI" id="CHEBI:83834"/>
        <dbReference type="EC" id="5.2.1.8"/>
    </reaction>
</comment>
<keyword evidence="3" id="KW-0732">Signal</keyword>
<evidence type="ECO:0000313" key="10">
    <source>
        <dbReference type="Proteomes" id="UP000295788"/>
    </source>
</evidence>
<evidence type="ECO:0000256" key="4">
    <source>
        <dbReference type="ARBA" id="ARBA00023110"/>
    </source>
</evidence>
<dbReference type="InterPro" id="IPR000297">
    <property type="entry name" value="PPIase_PpiC"/>
</dbReference>
<accession>A0A4R3KB28</accession>
<evidence type="ECO:0000256" key="5">
    <source>
        <dbReference type="ARBA" id="ARBA00023235"/>
    </source>
</evidence>
<dbReference type="Gene3D" id="3.10.50.40">
    <property type="match status" value="1"/>
</dbReference>
<evidence type="ECO:0000256" key="3">
    <source>
        <dbReference type="ARBA" id="ARBA00022729"/>
    </source>
</evidence>
<dbReference type="Proteomes" id="UP000295788">
    <property type="component" value="Unassembled WGS sequence"/>
</dbReference>
<dbReference type="Pfam" id="PF13145">
    <property type="entry name" value="Rotamase_2"/>
    <property type="match status" value="1"/>
</dbReference>
<evidence type="ECO:0000256" key="1">
    <source>
        <dbReference type="ARBA" id="ARBA00000971"/>
    </source>
</evidence>
<keyword evidence="10" id="KW-1185">Reference proteome</keyword>
<keyword evidence="5 6" id="KW-0413">Isomerase</keyword>
<dbReference type="EMBL" id="SMAB01000018">
    <property type="protein sequence ID" value="TCS80140.1"/>
    <property type="molecule type" value="Genomic_DNA"/>
</dbReference>
<dbReference type="SUPFAM" id="SSF54534">
    <property type="entry name" value="FKBP-like"/>
    <property type="match status" value="1"/>
</dbReference>
<keyword evidence="4 6" id="KW-0697">Rotamase</keyword>
<keyword evidence="7" id="KW-1133">Transmembrane helix</keyword>
<dbReference type="SUPFAM" id="SSF109998">
    <property type="entry name" value="Triger factor/SurA peptide-binding domain-like"/>
    <property type="match status" value="1"/>
</dbReference>
<dbReference type="GO" id="GO:0003755">
    <property type="term" value="F:peptidyl-prolyl cis-trans isomerase activity"/>
    <property type="evidence" value="ECO:0007669"/>
    <property type="project" value="UniProtKB-KW"/>
</dbReference>
<feature type="domain" description="PpiC" evidence="8">
    <location>
        <begin position="154"/>
        <end position="246"/>
    </location>
</feature>